<evidence type="ECO:0000313" key="1">
    <source>
        <dbReference type="EMBL" id="GJF00503.1"/>
    </source>
</evidence>
<sequence length="102" mass="11196">MVFRDDRAKTGLLVCALVLLDRPAPFCKSSSARTLERPRIPSGKTQQDLCKEFMVVIHVIFYACLSTTHRLGFHILVLAAAHDSRGPDMVAGSLSENGNRGL</sequence>
<name>A0A9P3GRG2_9APHY</name>
<comment type="caution">
    <text evidence="1">The sequence shown here is derived from an EMBL/GenBank/DDBJ whole genome shotgun (WGS) entry which is preliminary data.</text>
</comment>
<keyword evidence="2" id="KW-1185">Reference proteome</keyword>
<reference evidence="1 2" key="1">
    <citation type="submission" date="2021-08" db="EMBL/GenBank/DDBJ databases">
        <title>Draft Genome Sequence of Phanerochaete sordida strain YK-624.</title>
        <authorList>
            <person name="Mori T."/>
            <person name="Dohra H."/>
            <person name="Suzuki T."/>
            <person name="Kawagishi H."/>
            <person name="Hirai H."/>
        </authorList>
    </citation>
    <scope>NUCLEOTIDE SEQUENCE [LARGE SCALE GENOMIC DNA]</scope>
    <source>
        <strain evidence="1 2">YK-624</strain>
    </source>
</reference>
<protein>
    <submittedName>
        <fullName evidence="1">Uncharacterized protein</fullName>
    </submittedName>
</protein>
<dbReference type="EMBL" id="BPQB01000159">
    <property type="protein sequence ID" value="GJF00503.1"/>
    <property type="molecule type" value="Genomic_DNA"/>
</dbReference>
<gene>
    <name evidence="1" type="ORF">PsYK624_167920</name>
</gene>
<proteinExistence type="predicted"/>
<organism evidence="1 2">
    <name type="scientific">Phanerochaete sordida</name>
    <dbReference type="NCBI Taxonomy" id="48140"/>
    <lineage>
        <taxon>Eukaryota</taxon>
        <taxon>Fungi</taxon>
        <taxon>Dikarya</taxon>
        <taxon>Basidiomycota</taxon>
        <taxon>Agaricomycotina</taxon>
        <taxon>Agaricomycetes</taxon>
        <taxon>Polyporales</taxon>
        <taxon>Phanerochaetaceae</taxon>
        <taxon>Phanerochaete</taxon>
    </lineage>
</organism>
<accession>A0A9P3GRG2</accession>
<dbReference type="AlphaFoldDB" id="A0A9P3GRG2"/>
<dbReference type="Proteomes" id="UP000703269">
    <property type="component" value="Unassembled WGS sequence"/>
</dbReference>
<evidence type="ECO:0000313" key="2">
    <source>
        <dbReference type="Proteomes" id="UP000703269"/>
    </source>
</evidence>